<keyword evidence="6" id="KW-0479">Metal-binding</keyword>
<evidence type="ECO:0000256" key="3">
    <source>
        <dbReference type="ARBA" id="ARBA00022692"/>
    </source>
</evidence>
<dbReference type="GO" id="GO:0046872">
    <property type="term" value="F:metal ion binding"/>
    <property type="evidence" value="ECO:0007669"/>
    <property type="project" value="UniProtKB-KW"/>
</dbReference>
<name>A0A1E4R8H2_9BACI</name>
<dbReference type="AlphaFoldDB" id="A0A1E4R8H2"/>
<gene>
    <name evidence="8" type="ORF">BG258_12470</name>
</gene>
<comment type="cofactor">
    <cofactor evidence="6">
        <name>Mg(2+)</name>
        <dbReference type="ChEBI" id="CHEBI:18420"/>
    </cofactor>
</comment>
<dbReference type="EMBL" id="MECQ01000001">
    <property type="protein sequence ID" value="ODV56648.1"/>
    <property type="molecule type" value="Genomic_DNA"/>
</dbReference>
<sequence>MLYTALLIGIVVIIIADKLTQAFKLSSIWRLISQIFASLVIIMVGSLEVNYINLSNHIELGYLAIPFTLLFLVGFTNVMNIERGQNPLILLLPLVSLVCFSMAAFFMGHSFILIIGISTCLAIMLILLYSYFTGNLFIGQSLTTTIGFIIAVLSISLIKHFIVFIYIPIFTLALPFTLYYFIHNKFTNVQAITISTLTAVLFGAFIFIIPAHLLWYPVVGITIILVIMQSSRKFRIIW</sequence>
<dbReference type="GO" id="GO:0016020">
    <property type="term" value="C:membrane"/>
    <property type="evidence" value="ECO:0007669"/>
    <property type="project" value="UniProtKB-SubCell"/>
</dbReference>
<keyword evidence="3 7" id="KW-0812">Transmembrane</keyword>
<organism evidence="8 9">
    <name type="scientific">Lysinibacillus fusiformis</name>
    <dbReference type="NCBI Taxonomy" id="28031"/>
    <lineage>
        <taxon>Bacteria</taxon>
        <taxon>Bacillati</taxon>
        <taxon>Bacillota</taxon>
        <taxon>Bacilli</taxon>
        <taxon>Bacillales</taxon>
        <taxon>Bacillaceae</taxon>
        <taxon>Lysinibacillus</taxon>
    </lineage>
</organism>
<feature type="transmembrane region" description="Helical" evidence="7">
    <location>
        <begin position="163"/>
        <end position="182"/>
    </location>
</feature>
<evidence type="ECO:0000256" key="7">
    <source>
        <dbReference type="SAM" id="Phobius"/>
    </source>
</evidence>
<reference evidence="8 9" key="1">
    <citation type="submission" date="2016-09" db="EMBL/GenBank/DDBJ databases">
        <title>Draft genome sequence of the soil isolate, Lysinibacillus fusiformis M5, a potential hypoxanthine producer.</title>
        <authorList>
            <person name="Gallegos-Monterrosa R."/>
            <person name="Maroti G."/>
            <person name="Balint B."/>
            <person name="Kovacs A.T."/>
        </authorList>
    </citation>
    <scope>NUCLEOTIDE SEQUENCE [LARGE SCALE GENOMIC DNA]</scope>
    <source>
        <strain evidence="8 9">M5</strain>
    </source>
</reference>
<comment type="subcellular location">
    <subcellularLocation>
        <location evidence="1">Membrane</location>
        <topology evidence="1">Multi-pass membrane protein</topology>
    </subcellularLocation>
</comment>
<feature type="transmembrane region" description="Helical" evidence="7">
    <location>
        <begin position="202"/>
        <end position="228"/>
    </location>
</feature>
<dbReference type="Proteomes" id="UP000094784">
    <property type="component" value="Unassembled WGS sequence"/>
</dbReference>
<keyword evidence="5 7" id="KW-0472">Membrane</keyword>
<keyword evidence="6" id="KW-0460">Magnesium</keyword>
<dbReference type="InterPro" id="IPR000715">
    <property type="entry name" value="Glycosyl_transferase_4"/>
</dbReference>
<keyword evidence="2 8" id="KW-0808">Transferase</keyword>
<comment type="caution">
    <text evidence="8">The sequence shown here is derived from an EMBL/GenBank/DDBJ whole genome shotgun (WGS) entry which is preliminary data.</text>
</comment>
<protein>
    <submittedName>
        <fullName evidence="8">UDP-N-acetylmuramyl pentapeptide phosphotransferase</fullName>
    </submittedName>
</protein>
<feature type="transmembrane region" description="Helical" evidence="7">
    <location>
        <begin position="138"/>
        <end position="158"/>
    </location>
</feature>
<accession>A0A1E4R8H2</accession>
<keyword evidence="4 7" id="KW-1133">Transmembrane helix</keyword>
<dbReference type="RefSeq" id="WP_069481637.1">
    <property type="nucleotide sequence ID" value="NZ_KV766182.1"/>
</dbReference>
<evidence type="ECO:0000256" key="5">
    <source>
        <dbReference type="ARBA" id="ARBA00023136"/>
    </source>
</evidence>
<evidence type="ECO:0000256" key="1">
    <source>
        <dbReference type="ARBA" id="ARBA00004141"/>
    </source>
</evidence>
<evidence type="ECO:0000313" key="9">
    <source>
        <dbReference type="Proteomes" id="UP000094784"/>
    </source>
</evidence>
<evidence type="ECO:0000256" key="2">
    <source>
        <dbReference type="ARBA" id="ARBA00022679"/>
    </source>
</evidence>
<feature type="transmembrane region" description="Helical" evidence="7">
    <location>
        <begin position="32"/>
        <end position="53"/>
    </location>
</feature>
<dbReference type="GO" id="GO:0016780">
    <property type="term" value="F:phosphotransferase activity, for other substituted phosphate groups"/>
    <property type="evidence" value="ECO:0007669"/>
    <property type="project" value="InterPro"/>
</dbReference>
<feature type="binding site" evidence="6">
    <location>
        <position position="80"/>
    </location>
    <ligand>
        <name>Mg(2+)</name>
        <dbReference type="ChEBI" id="CHEBI:18420"/>
    </ligand>
</feature>
<dbReference type="OrthoDB" id="2731902at2"/>
<proteinExistence type="predicted"/>
<evidence type="ECO:0000313" key="8">
    <source>
        <dbReference type="EMBL" id="ODV56648.1"/>
    </source>
</evidence>
<feature type="transmembrane region" description="Helical" evidence="7">
    <location>
        <begin position="87"/>
        <end position="106"/>
    </location>
</feature>
<feature type="transmembrane region" description="Helical" evidence="7">
    <location>
        <begin position="60"/>
        <end position="81"/>
    </location>
</feature>
<feature type="transmembrane region" description="Helical" evidence="7">
    <location>
        <begin position="111"/>
        <end position="132"/>
    </location>
</feature>
<dbReference type="Pfam" id="PF00953">
    <property type="entry name" value="Glycos_transf_4"/>
    <property type="match status" value="1"/>
</dbReference>
<evidence type="ECO:0000256" key="4">
    <source>
        <dbReference type="ARBA" id="ARBA00022989"/>
    </source>
</evidence>
<evidence type="ECO:0000256" key="6">
    <source>
        <dbReference type="PIRSR" id="PIRSR600715-1"/>
    </source>
</evidence>